<proteinExistence type="predicted"/>
<evidence type="ECO:0000313" key="3">
    <source>
        <dbReference type="RefSeq" id="XP_055890335.1"/>
    </source>
</evidence>
<feature type="signal peptide" evidence="1">
    <location>
        <begin position="1"/>
        <end position="19"/>
    </location>
</feature>
<organism evidence="2 3">
    <name type="scientific">Biomphalaria glabrata</name>
    <name type="common">Bloodfluke planorb</name>
    <name type="synonym">Freshwater snail</name>
    <dbReference type="NCBI Taxonomy" id="6526"/>
    <lineage>
        <taxon>Eukaryota</taxon>
        <taxon>Metazoa</taxon>
        <taxon>Spiralia</taxon>
        <taxon>Lophotrochozoa</taxon>
        <taxon>Mollusca</taxon>
        <taxon>Gastropoda</taxon>
        <taxon>Heterobranchia</taxon>
        <taxon>Euthyneura</taxon>
        <taxon>Panpulmonata</taxon>
        <taxon>Hygrophila</taxon>
        <taxon>Lymnaeoidea</taxon>
        <taxon>Planorbidae</taxon>
        <taxon>Biomphalaria</taxon>
    </lineage>
</organism>
<evidence type="ECO:0000256" key="1">
    <source>
        <dbReference type="SAM" id="SignalP"/>
    </source>
</evidence>
<reference evidence="3" key="1">
    <citation type="submission" date="2025-08" db="UniProtKB">
        <authorList>
            <consortium name="RefSeq"/>
        </authorList>
    </citation>
    <scope>IDENTIFICATION</scope>
</reference>
<dbReference type="GeneID" id="106064646"/>
<sequence length="390" mass="43902">MNILVLGVFIANIGCNTYAQENKDIFLSKSFVNEGEPLTILCALSLMNLSTQKHLFIDTMYLKKFQTSGEPKILAMYYKYGVGNSAKVIYVPESKKWNFTMKGIDQAVNNEAQIVATFFTSNEDSGIYLCSIDALNMNSFYENNFKINGSLVVRRTKDHLGASSFGKRFHLAFPELYSEVNCSMYTKEFKSFKVTLTTAWYSKEVKPVIYMLENSHPTNAILMLPVSTQNVYQLRFTYILEAEYEFQVMCYSLNSRTVPHSVMMAVPVKGFGRVFIVPSIPFQPSVQVISGEEDLSVTVEISYTTKDGKQVKSFLTQKDSKGIIYLIRGYNSLSVELCKYKDKNSPVTGAMLKGSTQFGAIIGSCMVEPRWNTTDECSPAFDIGTLRKSS</sequence>
<dbReference type="AlphaFoldDB" id="A0A9W3ASS9"/>
<keyword evidence="1" id="KW-0732">Signal</keyword>
<keyword evidence="2" id="KW-1185">Reference proteome</keyword>
<evidence type="ECO:0000313" key="2">
    <source>
        <dbReference type="Proteomes" id="UP001165740"/>
    </source>
</evidence>
<dbReference type="RefSeq" id="XP_055890335.1">
    <property type="nucleotide sequence ID" value="XM_056034360.1"/>
</dbReference>
<accession>A0A9W3ASS9</accession>
<feature type="chain" id="PRO_5040957823" evidence="1">
    <location>
        <begin position="20"/>
        <end position="390"/>
    </location>
</feature>
<protein>
    <submittedName>
        <fullName evidence="3">Uncharacterized protein LOC106064646</fullName>
    </submittedName>
</protein>
<dbReference type="Proteomes" id="UP001165740">
    <property type="component" value="Chromosome 7"/>
</dbReference>
<name>A0A9W3ASS9_BIOGL</name>
<gene>
    <name evidence="3" type="primary">LOC106064646</name>
</gene>